<dbReference type="EMBL" id="KK914525">
    <property type="protein sequence ID" value="KDP34504.1"/>
    <property type="molecule type" value="Genomic_DNA"/>
</dbReference>
<protein>
    <submittedName>
        <fullName evidence="1">Uncharacterized protein</fullName>
    </submittedName>
</protein>
<evidence type="ECO:0000313" key="1">
    <source>
        <dbReference type="EMBL" id="KDP34504.1"/>
    </source>
</evidence>
<organism evidence="1 2">
    <name type="scientific">Jatropha curcas</name>
    <name type="common">Barbados nut</name>
    <dbReference type="NCBI Taxonomy" id="180498"/>
    <lineage>
        <taxon>Eukaryota</taxon>
        <taxon>Viridiplantae</taxon>
        <taxon>Streptophyta</taxon>
        <taxon>Embryophyta</taxon>
        <taxon>Tracheophyta</taxon>
        <taxon>Spermatophyta</taxon>
        <taxon>Magnoliopsida</taxon>
        <taxon>eudicotyledons</taxon>
        <taxon>Gunneridae</taxon>
        <taxon>Pentapetalae</taxon>
        <taxon>rosids</taxon>
        <taxon>fabids</taxon>
        <taxon>Malpighiales</taxon>
        <taxon>Euphorbiaceae</taxon>
        <taxon>Crotonoideae</taxon>
        <taxon>Jatropheae</taxon>
        <taxon>Jatropha</taxon>
    </lineage>
</organism>
<evidence type="ECO:0000313" key="2">
    <source>
        <dbReference type="Proteomes" id="UP000027138"/>
    </source>
</evidence>
<sequence length="72" mass="7914">MVELNRLRLETFLKLNGDLGMQHRIVTQMVAQARNGVDGQVLFATERILAPVDTKIDDGASTGGNPYQNAPF</sequence>
<dbReference type="Proteomes" id="UP000027138">
    <property type="component" value="Unassembled WGS sequence"/>
</dbReference>
<gene>
    <name evidence="1" type="ORF">JCGZ_11054</name>
</gene>
<accession>A0A067KRP6</accession>
<name>A0A067KRP6_JATCU</name>
<reference evidence="1 2" key="1">
    <citation type="journal article" date="2014" name="PLoS ONE">
        <title>Global Analysis of Gene Expression Profiles in Physic Nut (Jatropha curcas L.) Seedlings Exposed to Salt Stress.</title>
        <authorList>
            <person name="Zhang L."/>
            <person name="Zhang C."/>
            <person name="Wu P."/>
            <person name="Chen Y."/>
            <person name="Li M."/>
            <person name="Jiang H."/>
            <person name="Wu G."/>
        </authorList>
    </citation>
    <scope>NUCLEOTIDE SEQUENCE [LARGE SCALE GENOMIC DNA]</scope>
    <source>
        <strain evidence="2">cv. GZQX0401</strain>
        <tissue evidence="1">Young leaves</tissue>
    </source>
</reference>
<dbReference type="AlphaFoldDB" id="A0A067KRP6"/>
<proteinExistence type="predicted"/>
<keyword evidence="2" id="KW-1185">Reference proteome</keyword>